<dbReference type="EMBL" id="JAGGKT010000041">
    <property type="protein sequence ID" value="MBP1935098.1"/>
    <property type="molecule type" value="Genomic_DNA"/>
</dbReference>
<name>A0ABS4GXV4_9BACL</name>
<evidence type="ECO:0000313" key="2">
    <source>
        <dbReference type="EMBL" id="MBP1935098.1"/>
    </source>
</evidence>
<evidence type="ECO:0000313" key="3">
    <source>
        <dbReference type="Proteomes" id="UP001519343"/>
    </source>
</evidence>
<dbReference type="RefSeq" id="WP_209813057.1">
    <property type="nucleotide sequence ID" value="NZ_JAGGKT010000041.1"/>
</dbReference>
<dbReference type="Proteomes" id="UP001519343">
    <property type="component" value="Unassembled WGS sequence"/>
</dbReference>
<sequence length="52" mass="6031">MFFLNKDTGLIWEVVDADSIKRCQNDSNYEEVEKPRVEQEEASKSAKKPAKK</sequence>
<evidence type="ECO:0000256" key="1">
    <source>
        <dbReference type="SAM" id="MobiDB-lite"/>
    </source>
</evidence>
<comment type="caution">
    <text evidence="2">The sequence shown here is derived from an EMBL/GenBank/DDBJ whole genome shotgun (WGS) entry which is preliminary data.</text>
</comment>
<gene>
    <name evidence="2" type="ORF">J2Z37_005135</name>
</gene>
<organism evidence="2 3">
    <name type="scientific">Ammoniphilus resinae</name>
    <dbReference type="NCBI Taxonomy" id="861532"/>
    <lineage>
        <taxon>Bacteria</taxon>
        <taxon>Bacillati</taxon>
        <taxon>Bacillota</taxon>
        <taxon>Bacilli</taxon>
        <taxon>Bacillales</taxon>
        <taxon>Paenibacillaceae</taxon>
        <taxon>Aneurinibacillus group</taxon>
        <taxon>Ammoniphilus</taxon>
    </lineage>
</organism>
<feature type="compositionally biased region" description="Basic and acidic residues" evidence="1">
    <location>
        <begin position="31"/>
        <end position="44"/>
    </location>
</feature>
<reference evidence="2 3" key="1">
    <citation type="submission" date="2021-03" db="EMBL/GenBank/DDBJ databases">
        <title>Genomic Encyclopedia of Type Strains, Phase IV (KMG-IV): sequencing the most valuable type-strain genomes for metagenomic binning, comparative biology and taxonomic classification.</title>
        <authorList>
            <person name="Goeker M."/>
        </authorList>
    </citation>
    <scope>NUCLEOTIDE SEQUENCE [LARGE SCALE GENOMIC DNA]</scope>
    <source>
        <strain evidence="2 3">DSM 24738</strain>
    </source>
</reference>
<proteinExistence type="predicted"/>
<accession>A0ABS4GXV4</accession>
<keyword evidence="3" id="KW-1185">Reference proteome</keyword>
<feature type="region of interest" description="Disordered" evidence="1">
    <location>
        <begin position="28"/>
        <end position="52"/>
    </location>
</feature>
<protein>
    <submittedName>
        <fullName evidence="2">Uncharacterized protein</fullName>
    </submittedName>
</protein>